<keyword evidence="3" id="KW-0805">Transcription regulation</keyword>
<dbReference type="InterPro" id="IPR003593">
    <property type="entry name" value="AAA+_ATPase"/>
</dbReference>
<dbReference type="InterPro" id="IPR002078">
    <property type="entry name" value="Sigma_54_int"/>
</dbReference>
<keyword evidence="2" id="KW-0067">ATP-binding</keyword>
<dbReference type="InterPro" id="IPR011006">
    <property type="entry name" value="CheY-like_superfamily"/>
</dbReference>
<dbReference type="Pfam" id="PF00158">
    <property type="entry name" value="Sigma54_activat"/>
    <property type="match status" value="1"/>
</dbReference>
<sequence>MDKEHILIVEDETSMAKQLKWGLADVYDVSVAGDARQAMEIIDARPPLAVLLDLGLPPDPDGATEGLRLLEKIMGVPRPLKVIVITGNTHRDVAVKAISKGAYDYHQKPVNIEELKIVLKRACYLSRLEQHVTELEEAVTGKTTIEGMIATSKPMLELIERARRVARTSYPVLIQGQSGTGKERLARAIHQLGDRSEKPLVIVDCGAIPENLLESELFGHEKGSFTGAHARQIGKLERAQHGTVVLDEIGELPLTLQVKLLRFLQEGTIERIGGKEPIRVDARVIAVTNVDLTRAVKEGLFREDLYYRLNVVPLYVPALKERTDDIPVLAKHFLDTYSQEIGPRIKGFSSAAMDAITAYDWPGNIREMQNRIRRGVVMAEGDWIEPRDIDLEVTGGEVKSLKEIRDEAEAAAISLALARNNYNITRAAIDLDISRPTLHDLIKKHNITIQK</sequence>
<dbReference type="InterPro" id="IPR002197">
    <property type="entry name" value="HTH_Fis"/>
</dbReference>
<feature type="domain" description="Response regulatory" evidence="8">
    <location>
        <begin position="5"/>
        <end position="123"/>
    </location>
</feature>
<proteinExistence type="predicted"/>
<dbReference type="NCBIfam" id="TIGR02915">
    <property type="entry name" value="PEP_resp_reg"/>
    <property type="match status" value="1"/>
</dbReference>
<keyword evidence="5" id="KW-0010">Activator</keyword>
<feature type="domain" description="Sigma-54 factor interaction" evidence="7">
    <location>
        <begin position="148"/>
        <end position="377"/>
    </location>
</feature>
<evidence type="ECO:0000256" key="3">
    <source>
        <dbReference type="ARBA" id="ARBA00023015"/>
    </source>
</evidence>
<dbReference type="Gene3D" id="1.10.10.60">
    <property type="entry name" value="Homeodomain-like"/>
    <property type="match status" value="1"/>
</dbReference>
<evidence type="ECO:0000256" key="5">
    <source>
        <dbReference type="ARBA" id="ARBA00023159"/>
    </source>
</evidence>
<dbReference type="PANTHER" id="PTHR32071:SF113">
    <property type="entry name" value="ALGINATE BIOSYNTHESIS TRANSCRIPTIONAL REGULATORY PROTEIN ALGB"/>
    <property type="match status" value="1"/>
</dbReference>
<dbReference type="InterPro" id="IPR025662">
    <property type="entry name" value="Sigma_54_int_dom_ATP-bd_1"/>
</dbReference>
<dbReference type="Pfam" id="PF00072">
    <property type="entry name" value="Response_reg"/>
    <property type="match status" value="1"/>
</dbReference>
<evidence type="ECO:0000256" key="1">
    <source>
        <dbReference type="ARBA" id="ARBA00022741"/>
    </source>
</evidence>
<dbReference type="CDD" id="cd00009">
    <property type="entry name" value="AAA"/>
    <property type="match status" value="1"/>
</dbReference>
<dbReference type="FunFam" id="1.10.8.60:FF:000014">
    <property type="entry name" value="DNA-binding transcriptional regulator NtrC"/>
    <property type="match status" value="1"/>
</dbReference>
<dbReference type="PROSITE" id="PS00675">
    <property type="entry name" value="SIGMA54_INTERACT_1"/>
    <property type="match status" value="1"/>
</dbReference>
<dbReference type="SMART" id="SM00382">
    <property type="entry name" value="AAA"/>
    <property type="match status" value="1"/>
</dbReference>
<dbReference type="InterPro" id="IPR014264">
    <property type="entry name" value="PEP-CTERM_resp_reg"/>
</dbReference>
<evidence type="ECO:0000256" key="2">
    <source>
        <dbReference type="ARBA" id="ARBA00022840"/>
    </source>
</evidence>
<dbReference type="GO" id="GO:0000160">
    <property type="term" value="P:phosphorelay signal transduction system"/>
    <property type="evidence" value="ECO:0007669"/>
    <property type="project" value="InterPro"/>
</dbReference>
<dbReference type="Pfam" id="PF25601">
    <property type="entry name" value="AAA_lid_14"/>
    <property type="match status" value="1"/>
</dbReference>
<name>A0A485M304_9ZZZZ</name>
<dbReference type="InterPro" id="IPR009057">
    <property type="entry name" value="Homeodomain-like_sf"/>
</dbReference>
<dbReference type="PROSITE" id="PS50045">
    <property type="entry name" value="SIGMA54_INTERACT_4"/>
    <property type="match status" value="1"/>
</dbReference>
<dbReference type="SUPFAM" id="SSF52172">
    <property type="entry name" value="CheY-like"/>
    <property type="match status" value="1"/>
</dbReference>
<keyword evidence="1" id="KW-0547">Nucleotide-binding</keyword>
<accession>A0A485M304</accession>
<dbReference type="InterPro" id="IPR001789">
    <property type="entry name" value="Sig_transdc_resp-reg_receiver"/>
</dbReference>
<dbReference type="SUPFAM" id="SSF52540">
    <property type="entry name" value="P-loop containing nucleoside triphosphate hydrolases"/>
    <property type="match status" value="1"/>
</dbReference>
<protein>
    <submittedName>
        <fullName evidence="9">Regulatory protein AtoC</fullName>
    </submittedName>
</protein>
<dbReference type="GO" id="GO:0006355">
    <property type="term" value="P:regulation of DNA-templated transcription"/>
    <property type="evidence" value="ECO:0007669"/>
    <property type="project" value="InterPro"/>
</dbReference>
<organism evidence="9">
    <name type="scientific">anaerobic digester metagenome</name>
    <dbReference type="NCBI Taxonomy" id="1263854"/>
    <lineage>
        <taxon>unclassified sequences</taxon>
        <taxon>metagenomes</taxon>
        <taxon>ecological metagenomes</taxon>
    </lineage>
</organism>
<dbReference type="PANTHER" id="PTHR32071">
    <property type="entry name" value="TRANSCRIPTIONAL REGULATORY PROTEIN"/>
    <property type="match status" value="1"/>
</dbReference>
<dbReference type="SMART" id="SM00448">
    <property type="entry name" value="REC"/>
    <property type="match status" value="1"/>
</dbReference>
<keyword evidence="6" id="KW-0804">Transcription</keyword>
<evidence type="ECO:0000256" key="4">
    <source>
        <dbReference type="ARBA" id="ARBA00023125"/>
    </source>
</evidence>
<dbReference type="Gene3D" id="3.40.50.300">
    <property type="entry name" value="P-loop containing nucleotide triphosphate hydrolases"/>
    <property type="match status" value="1"/>
</dbReference>
<dbReference type="EMBL" id="CAADRM010000079">
    <property type="protein sequence ID" value="VFU13338.1"/>
    <property type="molecule type" value="Genomic_DNA"/>
</dbReference>
<evidence type="ECO:0000313" key="9">
    <source>
        <dbReference type="EMBL" id="VFU13338.1"/>
    </source>
</evidence>
<dbReference type="SUPFAM" id="SSF46689">
    <property type="entry name" value="Homeodomain-like"/>
    <property type="match status" value="1"/>
</dbReference>
<dbReference type="InterPro" id="IPR027417">
    <property type="entry name" value="P-loop_NTPase"/>
</dbReference>
<dbReference type="AlphaFoldDB" id="A0A485M304"/>
<gene>
    <name evidence="9" type="primary">atoC</name>
    <name evidence="9" type="ORF">SCFA_180026</name>
</gene>
<dbReference type="GO" id="GO:0005524">
    <property type="term" value="F:ATP binding"/>
    <property type="evidence" value="ECO:0007669"/>
    <property type="project" value="UniProtKB-KW"/>
</dbReference>
<dbReference type="Gene3D" id="1.10.8.60">
    <property type="match status" value="1"/>
</dbReference>
<evidence type="ECO:0000259" key="8">
    <source>
        <dbReference type="PROSITE" id="PS50110"/>
    </source>
</evidence>
<dbReference type="Pfam" id="PF02954">
    <property type="entry name" value="HTH_8"/>
    <property type="match status" value="1"/>
</dbReference>
<dbReference type="FunFam" id="3.40.50.300:FF:000006">
    <property type="entry name" value="DNA-binding transcriptional regulator NtrC"/>
    <property type="match status" value="1"/>
</dbReference>
<dbReference type="InterPro" id="IPR058031">
    <property type="entry name" value="AAA_lid_NorR"/>
</dbReference>
<dbReference type="GO" id="GO:0043565">
    <property type="term" value="F:sequence-specific DNA binding"/>
    <property type="evidence" value="ECO:0007669"/>
    <property type="project" value="InterPro"/>
</dbReference>
<evidence type="ECO:0000256" key="6">
    <source>
        <dbReference type="ARBA" id="ARBA00023163"/>
    </source>
</evidence>
<reference evidence="9" key="1">
    <citation type="submission" date="2019-03" db="EMBL/GenBank/DDBJ databases">
        <authorList>
            <person name="Hao L."/>
        </authorList>
    </citation>
    <scope>NUCLEOTIDE SEQUENCE</scope>
</reference>
<dbReference type="PROSITE" id="PS50110">
    <property type="entry name" value="RESPONSE_REGULATORY"/>
    <property type="match status" value="1"/>
</dbReference>
<evidence type="ECO:0000259" key="7">
    <source>
        <dbReference type="PROSITE" id="PS50045"/>
    </source>
</evidence>
<keyword evidence="4" id="KW-0238">DNA-binding</keyword>
<dbReference type="Gene3D" id="3.40.50.2300">
    <property type="match status" value="1"/>
</dbReference>